<comment type="caution">
    <text evidence="3">The sequence shown here is derived from an EMBL/GenBank/DDBJ whole genome shotgun (WGS) entry which is preliminary data.</text>
</comment>
<feature type="chain" id="PRO_5023089599" evidence="2">
    <location>
        <begin position="23"/>
        <end position="111"/>
    </location>
</feature>
<organism evidence="3 4">
    <name type="scientific">Paracoccus haeundaensis</name>
    <dbReference type="NCBI Taxonomy" id="225362"/>
    <lineage>
        <taxon>Bacteria</taxon>
        <taxon>Pseudomonadati</taxon>
        <taxon>Pseudomonadota</taxon>
        <taxon>Alphaproteobacteria</taxon>
        <taxon>Rhodobacterales</taxon>
        <taxon>Paracoccaceae</taxon>
        <taxon>Paracoccus</taxon>
    </lineage>
</organism>
<sequence length="111" mass="11457">MRVLVLVASIVQLALYGATAPASVELGPQFLRLTEEQRLYSDSPAQVAVLTSKAPAGPQATSPLPDADPWYRAPAGPVPPQAVSVIAASDADVPRPQGVARPARARGPPLA</sequence>
<gene>
    <name evidence="3" type="ORF">FHD67_14880</name>
</gene>
<accession>A0A5C4R3N6</accession>
<name>A0A5C4R3N6_9RHOB</name>
<evidence type="ECO:0000313" key="3">
    <source>
        <dbReference type="EMBL" id="TNH38495.1"/>
    </source>
</evidence>
<dbReference type="AlphaFoldDB" id="A0A5C4R3N6"/>
<keyword evidence="4" id="KW-1185">Reference proteome</keyword>
<keyword evidence="2" id="KW-0732">Signal</keyword>
<evidence type="ECO:0000256" key="2">
    <source>
        <dbReference type="SAM" id="SignalP"/>
    </source>
</evidence>
<feature type="region of interest" description="Disordered" evidence="1">
    <location>
        <begin position="89"/>
        <end position="111"/>
    </location>
</feature>
<dbReference type="EMBL" id="VDDC01000028">
    <property type="protein sequence ID" value="TNH38495.1"/>
    <property type="molecule type" value="Genomic_DNA"/>
</dbReference>
<dbReference type="Proteomes" id="UP000304880">
    <property type="component" value="Unassembled WGS sequence"/>
</dbReference>
<reference evidence="3 4" key="1">
    <citation type="submission" date="2019-06" db="EMBL/GenBank/DDBJ databases">
        <authorList>
            <person name="Li J."/>
        </authorList>
    </citation>
    <scope>NUCLEOTIDE SEQUENCE [LARGE SCALE GENOMIC DNA]</scope>
    <source>
        <strain evidence="3 4">CGMCC 1.8012</strain>
    </source>
</reference>
<dbReference type="RefSeq" id="WP_139599153.1">
    <property type="nucleotide sequence ID" value="NZ_VDDC01000028.1"/>
</dbReference>
<evidence type="ECO:0000313" key="4">
    <source>
        <dbReference type="Proteomes" id="UP000304880"/>
    </source>
</evidence>
<evidence type="ECO:0000256" key="1">
    <source>
        <dbReference type="SAM" id="MobiDB-lite"/>
    </source>
</evidence>
<protein>
    <submittedName>
        <fullName evidence="3">Uncharacterized protein</fullName>
    </submittedName>
</protein>
<proteinExistence type="predicted"/>
<feature type="signal peptide" evidence="2">
    <location>
        <begin position="1"/>
        <end position="22"/>
    </location>
</feature>
<dbReference type="GeneID" id="97048621"/>
<feature type="region of interest" description="Disordered" evidence="1">
    <location>
        <begin position="50"/>
        <end position="74"/>
    </location>
</feature>